<keyword evidence="5" id="KW-0456">Lyase</keyword>
<dbReference type="PROSITE" id="PS51130">
    <property type="entry name" value="PDXT_SNO_2"/>
    <property type="match status" value="1"/>
</dbReference>
<comment type="catalytic activity">
    <reaction evidence="6">
        <text>L-glutamine + H2O = L-glutamate + NH4(+)</text>
        <dbReference type="Rhea" id="RHEA:15889"/>
        <dbReference type="ChEBI" id="CHEBI:15377"/>
        <dbReference type="ChEBI" id="CHEBI:28938"/>
        <dbReference type="ChEBI" id="CHEBI:29985"/>
        <dbReference type="ChEBI" id="CHEBI:58359"/>
        <dbReference type="EC" id="3.5.1.2"/>
    </reaction>
</comment>
<dbReference type="GO" id="GO:0008614">
    <property type="term" value="P:pyridoxine metabolic process"/>
    <property type="evidence" value="ECO:0007669"/>
    <property type="project" value="TreeGrafter"/>
</dbReference>
<feature type="non-terminal residue" evidence="7">
    <location>
        <position position="144"/>
    </location>
</feature>
<dbReference type="GO" id="GO:0004359">
    <property type="term" value="F:glutaminase activity"/>
    <property type="evidence" value="ECO:0007669"/>
    <property type="project" value="UniProtKB-EC"/>
</dbReference>
<evidence type="ECO:0000256" key="5">
    <source>
        <dbReference type="ARBA" id="ARBA00023239"/>
    </source>
</evidence>
<keyword evidence="4" id="KW-0315">Glutamine amidotransferase</keyword>
<dbReference type="Pfam" id="PF01174">
    <property type="entry name" value="SNO"/>
    <property type="match status" value="1"/>
</dbReference>
<dbReference type="PANTHER" id="PTHR31559:SF0">
    <property type="entry name" value="PYRIDOXAL 5'-PHOSPHATE SYNTHASE SUBUNIT SNO1-RELATED"/>
    <property type="match status" value="1"/>
</dbReference>
<comment type="similarity">
    <text evidence="1">Belongs to the glutaminase PdxT/SNO family.</text>
</comment>
<evidence type="ECO:0000256" key="1">
    <source>
        <dbReference type="ARBA" id="ARBA00008345"/>
    </source>
</evidence>
<dbReference type="NCBIfam" id="TIGR03800">
    <property type="entry name" value="PLP_synth_Pdx2"/>
    <property type="match status" value="1"/>
</dbReference>
<proteinExistence type="inferred from homology"/>
<dbReference type="PROSITE" id="PS01236">
    <property type="entry name" value="PDXT_SNO_1"/>
    <property type="match status" value="1"/>
</dbReference>
<evidence type="ECO:0000313" key="7">
    <source>
        <dbReference type="EMBL" id="OSX68401.1"/>
    </source>
</evidence>
<protein>
    <recommendedName>
        <fullName evidence="2">glutaminase</fullName>
        <ecNumber evidence="2">3.5.1.2</ecNumber>
    </recommendedName>
</protein>
<dbReference type="InterPro" id="IPR002161">
    <property type="entry name" value="PdxT/SNO"/>
</dbReference>
<sequence>MAAPPPPRIGVLELHGDFAEHTAMLRGLGAETVPLRAAGDLHPTPPLDGLVLPGGESSTMAILLDALAMADPLRALIAGGTPVFGTCAGAILLSDEVVGKGGAAASVHLGGLDVATRRNGYGPQIHSFAADTEWLPAAAAAAAA</sequence>
<dbReference type="GO" id="GO:1903600">
    <property type="term" value="C:glutaminase complex"/>
    <property type="evidence" value="ECO:0007669"/>
    <property type="project" value="TreeGrafter"/>
</dbReference>
<dbReference type="PROSITE" id="PS51273">
    <property type="entry name" value="GATASE_TYPE_1"/>
    <property type="match status" value="1"/>
</dbReference>
<dbReference type="InterPro" id="IPR021196">
    <property type="entry name" value="PdxT/SNO_CS"/>
</dbReference>
<evidence type="ECO:0000313" key="8">
    <source>
        <dbReference type="Proteomes" id="UP000218209"/>
    </source>
</evidence>
<evidence type="ECO:0000256" key="4">
    <source>
        <dbReference type="ARBA" id="ARBA00022962"/>
    </source>
</evidence>
<organism evidence="7 8">
    <name type="scientific">Porphyra umbilicalis</name>
    <name type="common">Purple laver</name>
    <name type="synonym">Red alga</name>
    <dbReference type="NCBI Taxonomy" id="2786"/>
    <lineage>
        <taxon>Eukaryota</taxon>
        <taxon>Rhodophyta</taxon>
        <taxon>Bangiophyceae</taxon>
        <taxon>Bangiales</taxon>
        <taxon>Bangiaceae</taxon>
        <taxon>Porphyra</taxon>
    </lineage>
</organism>
<dbReference type="Proteomes" id="UP000218209">
    <property type="component" value="Unassembled WGS sequence"/>
</dbReference>
<dbReference type="AlphaFoldDB" id="A0A1X6NIF1"/>
<gene>
    <name evidence="7" type="ORF">BU14_2861s0001</name>
</gene>
<keyword evidence="3" id="KW-0378">Hydrolase</keyword>
<dbReference type="EMBL" id="KV920602">
    <property type="protein sequence ID" value="OSX68401.1"/>
    <property type="molecule type" value="Genomic_DNA"/>
</dbReference>
<dbReference type="SUPFAM" id="SSF52317">
    <property type="entry name" value="Class I glutamine amidotransferase-like"/>
    <property type="match status" value="1"/>
</dbReference>
<dbReference type="PANTHER" id="PTHR31559">
    <property type="entry name" value="PYRIDOXAL 5'-PHOSPHATE SYNTHASE SUBUNIT SNO"/>
    <property type="match status" value="1"/>
</dbReference>
<dbReference type="Gene3D" id="3.40.50.880">
    <property type="match status" value="1"/>
</dbReference>
<keyword evidence="8" id="KW-1185">Reference proteome</keyword>
<dbReference type="GO" id="GO:0005829">
    <property type="term" value="C:cytosol"/>
    <property type="evidence" value="ECO:0007669"/>
    <property type="project" value="TreeGrafter"/>
</dbReference>
<dbReference type="GO" id="GO:0016829">
    <property type="term" value="F:lyase activity"/>
    <property type="evidence" value="ECO:0007669"/>
    <property type="project" value="UniProtKB-KW"/>
</dbReference>
<name>A0A1X6NIF1_PORUM</name>
<evidence type="ECO:0000256" key="6">
    <source>
        <dbReference type="ARBA" id="ARBA00049534"/>
    </source>
</evidence>
<dbReference type="OrthoDB" id="2039at2759"/>
<accession>A0A1X6NIF1</accession>
<dbReference type="InterPro" id="IPR029062">
    <property type="entry name" value="Class_I_gatase-like"/>
</dbReference>
<dbReference type="PIRSF" id="PIRSF005639">
    <property type="entry name" value="Glut_amidoT_SNO"/>
    <property type="match status" value="1"/>
</dbReference>
<evidence type="ECO:0000256" key="2">
    <source>
        <dbReference type="ARBA" id="ARBA00012918"/>
    </source>
</evidence>
<dbReference type="GO" id="GO:0042823">
    <property type="term" value="P:pyridoxal phosphate biosynthetic process"/>
    <property type="evidence" value="ECO:0007669"/>
    <property type="project" value="InterPro"/>
</dbReference>
<dbReference type="EC" id="3.5.1.2" evidence="2"/>
<reference evidence="7 8" key="1">
    <citation type="submission" date="2017-03" db="EMBL/GenBank/DDBJ databases">
        <title>WGS assembly of Porphyra umbilicalis.</title>
        <authorList>
            <person name="Brawley S.H."/>
            <person name="Blouin N.A."/>
            <person name="Ficko-Blean E."/>
            <person name="Wheeler G.L."/>
            <person name="Lohr M."/>
            <person name="Goodson H.V."/>
            <person name="Jenkins J.W."/>
            <person name="Blaby-Haas C.E."/>
            <person name="Helliwell K.E."/>
            <person name="Chan C."/>
            <person name="Marriage T."/>
            <person name="Bhattacharya D."/>
            <person name="Klein A.S."/>
            <person name="Badis Y."/>
            <person name="Brodie J."/>
            <person name="Cao Y."/>
            <person name="Collen J."/>
            <person name="Dittami S.M."/>
            <person name="Gachon C.M."/>
            <person name="Green B.R."/>
            <person name="Karpowicz S."/>
            <person name="Kim J.W."/>
            <person name="Kudahl U."/>
            <person name="Lin S."/>
            <person name="Michel G."/>
            <person name="Mittag M."/>
            <person name="Olson B.J."/>
            <person name="Pangilinan J."/>
            <person name="Peng Y."/>
            <person name="Qiu H."/>
            <person name="Shu S."/>
            <person name="Singer J.T."/>
            <person name="Smith A.G."/>
            <person name="Sprecher B.N."/>
            <person name="Wagner V."/>
            <person name="Wang W."/>
            <person name="Wang Z.-Y."/>
            <person name="Yan J."/>
            <person name="Yarish C."/>
            <person name="Zoeuner-Riek S."/>
            <person name="Zhuang Y."/>
            <person name="Zou Y."/>
            <person name="Lindquist E.A."/>
            <person name="Grimwood J."/>
            <person name="Barry K."/>
            <person name="Rokhsar D.S."/>
            <person name="Schmutz J."/>
            <person name="Stiller J.W."/>
            <person name="Grossman A.R."/>
            <person name="Prochnik S.E."/>
        </authorList>
    </citation>
    <scope>NUCLEOTIDE SEQUENCE [LARGE SCALE GENOMIC DNA]</scope>
    <source>
        <strain evidence="7">4086291</strain>
    </source>
</reference>
<evidence type="ECO:0000256" key="3">
    <source>
        <dbReference type="ARBA" id="ARBA00022801"/>
    </source>
</evidence>